<dbReference type="SMART" id="SM00079">
    <property type="entry name" value="PBPe"/>
    <property type="match status" value="1"/>
</dbReference>
<dbReference type="InterPro" id="IPR015683">
    <property type="entry name" value="Ionotropic_Glu_rcpt"/>
</dbReference>
<evidence type="ECO:0000256" key="2">
    <source>
        <dbReference type="ARBA" id="ARBA00022448"/>
    </source>
</evidence>
<keyword evidence="2" id="KW-0813">Transport</keyword>
<dbReference type="FunFam" id="3.40.50.2300:FF:000188">
    <property type="entry name" value="Glutamate receptor"/>
    <property type="match status" value="1"/>
</dbReference>
<dbReference type="AlphaFoldDB" id="A0AAD8N2A7"/>
<evidence type="ECO:0000313" key="14">
    <source>
        <dbReference type="Proteomes" id="UP001237642"/>
    </source>
</evidence>
<comment type="caution">
    <text evidence="13">The sequence shown here is derived from an EMBL/GenBank/DDBJ whole genome shotgun (WGS) entry which is preliminary data.</text>
</comment>
<dbReference type="Proteomes" id="UP001237642">
    <property type="component" value="Unassembled WGS sequence"/>
</dbReference>
<evidence type="ECO:0000256" key="8">
    <source>
        <dbReference type="ARBA" id="ARBA00023180"/>
    </source>
</evidence>
<evidence type="ECO:0000256" key="3">
    <source>
        <dbReference type="ARBA" id="ARBA00022692"/>
    </source>
</evidence>
<reference evidence="13" key="2">
    <citation type="submission" date="2023-05" db="EMBL/GenBank/DDBJ databases">
        <authorList>
            <person name="Schelkunov M.I."/>
        </authorList>
    </citation>
    <scope>NUCLEOTIDE SEQUENCE</scope>
    <source>
        <strain evidence="13">Hsosn_3</strain>
        <tissue evidence="13">Leaf</tissue>
    </source>
</reference>
<dbReference type="InterPro" id="IPR028082">
    <property type="entry name" value="Peripla_BP_I"/>
</dbReference>
<proteinExistence type="predicted"/>
<keyword evidence="10" id="KW-0407">Ion channel</keyword>
<dbReference type="PANTHER" id="PTHR18966">
    <property type="entry name" value="IONOTROPIC GLUTAMATE RECEPTOR"/>
    <property type="match status" value="1"/>
</dbReference>
<evidence type="ECO:0000256" key="9">
    <source>
        <dbReference type="ARBA" id="ARBA00023286"/>
    </source>
</evidence>
<reference evidence="13" key="1">
    <citation type="submission" date="2023-02" db="EMBL/GenBank/DDBJ databases">
        <title>Genome of toxic invasive species Heracleum sosnowskyi carries increased number of genes despite the absence of recent whole-genome duplications.</title>
        <authorList>
            <person name="Schelkunov M."/>
            <person name="Shtratnikova V."/>
            <person name="Makarenko M."/>
            <person name="Klepikova A."/>
            <person name="Omelchenko D."/>
            <person name="Novikova G."/>
            <person name="Obukhova E."/>
            <person name="Bogdanov V."/>
            <person name="Penin A."/>
            <person name="Logacheva M."/>
        </authorList>
    </citation>
    <scope>NUCLEOTIDE SEQUENCE</scope>
    <source>
        <strain evidence="13">Hsosn_3</strain>
        <tissue evidence="13">Leaf</tissue>
    </source>
</reference>
<keyword evidence="6 11" id="KW-0472">Membrane</keyword>
<dbReference type="CDD" id="cd13686">
    <property type="entry name" value="GluR_Plant"/>
    <property type="match status" value="1"/>
</dbReference>
<feature type="transmembrane region" description="Helical" evidence="11">
    <location>
        <begin position="482"/>
        <end position="500"/>
    </location>
</feature>
<organism evidence="13 14">
    <name type="scientific">Heracleum sosnowskyi</name>
    <dbReference type="NCBI Taxonomy" id="360622"/>
    <lineage>
        <taxon>Eukaryota</taxon>
        <taxon>Viridiplantae</taxon>
        <taxon>Streptophyta</taxon>
        <taxon>Embryophyta</taxon>
        <taxon>Tracheophyta</taxon>
        <taxon>Spermatophyta</taxon>
        <taxon>Magnoliopsida</taxon>
        <taxon>eudicotyledons</taxon>
        <taxon>Gunneridae</taxon>
        <taxon>Pentapetalae</taxon>
        <taxon>asterids</taxon>
        <taxon>campanulids</taxon>
        <taxon>Apiales</taxon>
        <taxon>Apiaceae</taxon>
        <taxon>Apioideae</taxon>
        <taxon>apioid superclade</taxon>
        <taxon>Tordylieae</taxon>
        <taxon>Tordyliinae</taxon>
        <taxon>Heracleum</taxon>
    </lineage>
</organism>
<evidence type="ECO:0000256" key="7">
    <source>
        <dbReference type="ARBA" id="ARBA00023170"/>
    </source>
</evidence>
<evidence type="ECO:0000259" key="12">
    <source>
        <dbReference type="SMART" id="SM00079"/>
    </source>
</evidence>
<evidence type="ECO:0000256" key="5">
    <source>
        <dbReference type="ARBA" id="ARBA00023065"/>
    </source>
</evidence>
<dbReference type="InterPro" id="IPR001828">
    <property type="entry name" value="ANF_lig-bd_rcpt"/>
</dbReference>
<gene>
    <name evidence="13" type="ORF">POM88_012402</name>
</gene>
<comment type="subcellular location">
    <subcellularLocation>
        <location evidence="1">Membrane</location>
        <topology evidence="1">Multi-pass membrane protein</topology>
    </subcellularLocation>
</comment>
<keyword evidence="8" id="KW-0325">Glycoprotein</keyword>
<name>A0AAD8N2A7_9APIA</name>
<evidence type="ECO:0000313" key="13">
    <source>
        <dbReference type="EMBL" id="KAK1393346.1"/>
    </source>
</evidence>
<dbReference type="Gene3D" id="3.40.50.2300">
    <property type="match status" value="2"/>
</dbReference>
<feature type="transmembrane region" description="Helical" evidence="11">
    <location>
        <begin position="657"/>
        <end position="677"/>
    </location>
</feature>
<sequence length="730" mass="81615">MKVVAAIVQSWKWRKVTVIYEDTTASVNGIFPYLIEALQEVDVDVDYYLPLQAFPPHSVHEKLEDLQRRQSRVFIVHTSSDLAINIFMEAKRMKMMKKEFVWITTNSITNFIDSFNSSAISSMQGVLGVKDFSPFYGQNQYKDFSKRFKFKFRSKYPAQKYMEPGNFALNAYDAVYTAVLAIEGKQNPKYLAHNLINNTAVNGQKLLTRILNSKFMGLSGEVNFKGGTLAPSTNFQIVNVIGKSSLQLGYWSEGLGFSMKITNGSTYSKSMNILGQVNWPGRASTVPRGWAVATSTNRLRIGVPGHNTFKGFVNVTYKHPGGHPIVGGLSIEVFKAVVQNLPYNLLYDFVPYNGTYDSLVQEISLATFDAVVGDTTIVANRCAYAEFSQPYSDSGLQLLVYTKSPSAARAWLFTKPFTTCTWISTAVVNLYSGFVVWYIERQTNRDFEGSWFKQCGTIIWLAFTTLFTSLQGDKLHSNLSRMAAVIWLFVALAITSSYTASLTSLLTIQNLDPTVTDVDTLRNTGAKVGCNGNSFVVKYLEDVLKFEPHNIEKIYLEDHYAEALKSKKIAAAFLEVPYIKLLLAKNCKGFMVGESFKVGGFGFVFPKGAPLLSDISQAVLNVSESGTLRMLEIDMLKSYKCSKSDDPVEYSLGFDSFWGLFAITGGASTIALLLYLFPCGIPKWHVFNSRVFVETESKHEMHNLPGAYASPQHDPDQDENVLFEAEMKNQ</sequence>
<evidence type="ECO:0000256" key="4">
    <source>
        <dbReference type="ARBA" id="ARBA00022989"/>
    </source>
</evidence>
<feature type="domain" description="Ionotropic glutamate receptor C-terminal" evidence="12">
    <location>
        <begin position="300"/>
        <end position="638"/>
    </location>
</feature>
<accession>A0AAD8N2A7</accession>
<feature type="transmembrane region" description="Helical" evidence="11">
    <location>
        <begin position="419"/>
        <end position="439"/>
    </location>
</feature>
<dbReference type="FunFam" id="1.10.287.70:FF:000172">
    <property type="entry name" value="Glutamate receptor"/>
    <property type="match status" value="1"/>
</dbReference>
<keyword evidence="14" id="KW-1185">Reference proteome</keyword>
<keyword evidence="5" id="KW-0406">Ion transport</keyword>
<dbReference type="Pfam" id="PF01094">
    <property type="entry name" value="ANF_receptor"/>
    <property type="match status" value="1"/>
</dbReference>
<keyword evidence="4 11" id="KW-1133">Transmembrane helix</keyword>
<evidence type="ECO:0000256" key="11">
    <source>
        <dbReference type="SAM" id="Phobius"/>
    </source>
</evidence>
<dbReference type="GO" id="GO:0016020">
    <property type="term" value="C:membrane"/>
    <property type="evidence" value="ECO:0007669"/>
    <property type="project" value="UniProtKB-SubCell"/>
</dbReference>
<dbReference type="EMBL" id="JAUIZM010000003">
    <property type="protein sequence ID" value="KAK1393346.1"/>
    <property type="molecule type" value="Genomic_DNA"/>
</dbReference>
<keyword evidence="3 11" id="KW-0812">Transmembrane</keyword>
<evidence type="ECO:0000256" key="1">
    <source>
        <dbReference type="ARBA" id="ARBA00004141"/>
    </source>
</evidence>
<dbReference type="SUPFAM" id="SSF53822">
    <property type="entry name" value="Periplasmic binding protein-like I"/>
    <property type="match status" value="1"/>
</dbReference>
<dbReference type="Gene3D" id="1.10.287.70">
    <property type="match status" value="1"/>
</dbReference>
<dbReference type="Gene3D" id="3.40.190.10">
    <property type="entry name" value="Periplasmic binding protein-like II"/>
    <property type="match status" value="1"/>
</dbReference>
<evidence type="ECO:0000256" key="10">
    <source>
        <dbReference type="ARBA" id="ARBA00023303"/>
    </source>
</evidence>
<evidence type="ECO:0000256" key="6">
    <source>
        <dbReference type="ARBA" id="ARBA00023136"/>
    </source>
</evidence>
<keyword evidence="7 13" id="KW-0675">Receptor</keyword>
<dbReference type="GO" id="GO:0015276">
    <property type="term" value="F:ligand-gated monoatomic ion channel activity"/>
    <property type="evidence" value="ECO:0007669"/>
    <property type="project" value="InterPro"/>
</dbReference>
<protein>
    <submittedName>
        <fullName evidence="13">Glutamate receptor</fullName>
    </submittedName>
</protein>
<dbReference type="SUPFAM" id="SSF53850">
    <property type="entry name" value="Periplasmic binding protein-like II"/>
    <property type="match status" value="1"/>
</dbReference>
<keyword evidence="9" id="KW-1071">Ligand-gated ion channel</keyword>
<dbReference type="InterPro" id="IPR001320">
    <property type="entry name" value="Iontro_rcpt_C"/>
</dbReference>
<dbReference type="Pfam" id="PF00060">
    <property type="entry name" value="Lig_chan"/>
    <property type="match status" value="1"/>
</dbReference>